<feature type="domain" description="SET" evidence="4">
    <location>
        <begin position="185"/>
        <end position="384"/>
    </location>
</feature>
<evidence type="ECO:0000259" key="4">
    <source>
        <dbReference type="PROSITE" id="PS50280"/>
    </source>
</evidence>
<dbReference type="eggNOG" id="ENOG502QRSB">
    <property type="taxonomic scope" value="Eukaryota"/>
</dbReference>
<dbReference type="SUPFAM" id="SSF82199">
    <property type="entry name" value="SET domain"/>
    <property type="match status" value="1"/>
</dbReference>
<dbReference type="EnsemblPlants" id="OGLUM08G08250.1">
    <property type="protein sequence ID" value="OGLUM08G08250.1"/>
    <property type="gene ID" value="OGLUM08G08250"/>
</dbReference>
<dbReference type="InterPro" id="IPR036464">
    <property type="entry name" value="Rubisco_LSMT_subst-bd_sf"/>
</dbReference>
<dbReference type="GO" id="GO:0032259">
    <property type="term" value="P:methylation"/>
    <property type="evidence" value="ECO:0007669"/>
    <property type="project" value="UniProtKB-KW"/>
</dbReference>
<dbReference type="AlphaFoldDB" id="A0A0E0AST5"/>
<proteinExistence type="predicted"/>
<dbReference type="GO" id="GO:0016279">
    <property type="term" value="F:protein-lysine N-methyltransferase activity"/>
    <property type="evidence" value="ECO:0007669"/>
    <property type="project" value="TreeGrafter"/>
</dbReference>
<keyword evidence="2" id="KW-0808">Transferase</keyword>
<dbReference type="InterPro" id="IPR046341">
    <property type="entry name" value="SET_dom_sf"/>
</dbReference>
<dbReference type="Gene3D" id="3.90.1420.10">
    <property type="entry name" value="Rubisco LSMT, substrate-binding domain"/>
    <property type="match status" value="1"/>
</dbReference>
<evidence type="ECO:0000256" key="3">
    <source>
        <dbReference type="ARBA" id="ARBA00022691"/>
    </source>
</evidence>
<dbReference type="PANTHER" id="PTHR13271">
    <property type="entry name" value="UNCHARACTERIZED PUTATIVE METHYLTRANSFERASE"/>
    <property type="match status" value="1"/>
</dbReference>
<organism evidence="5">
    <name type="scientific">Oryza glumipatula</name>
    <dbReference type="NCBI Taxonomy" id="40148"/>
    <lineage>
        <taxon>Eukaryota</taxon>
        <taxon>Viridiplantae</taxon>
        <taxon>Streptophyta</taxon>
        <taxon>Embryophyta</taxon>
        <taxon>Tracheophyta</taxon>
        <taxon>Spermatophyta</taxon>
        <taxon>Magnoliopsida</taxon>
        <taxon>Liliopsida</taxon>
        <taxon>Poales</taxon>
        <taxon>Poaceae</taxon>
        <taxon>BOP clade</taxon>
        <taxon>Oryzoideae</taxon>
        <taxon>Oryzeae</taxon>
        <taxon>Oryzinae</taxon>
        <taxon>Oryza</taxon>
    </lineage>
</organism>
<dbReference type="Gramene" id="OGLUM08G08250.1">
    <property type="protein sequence ID" value="OGLUM08G08250.1"/>
    <property type="gene ID" value="OGLUM08G08250"/>
</dbReference>
<evidence type="ECO:0000313" key="6">
    <source>
        <dbReference type="Proteomes" id="UP000026961"/>
    </source>
</evidence>
<dbReference type="Pfam" id="PF09273">
    <property type="entry name" value="Rubis-subs-bind"/>
    <property type="match status" value="1"/>
</dbReference>
<dbReference type="FunFam" id="3.90.1420.10:FF:000006">
    <property type="entry name" value="SET domain-containing protein"/>
    <property type="match status" value="1"/>
</dbReference>
<dbReference type="InterPro" id="IPR050600">
    <property type="entry name" value="SETD3_SETD6_MTase"/>
</dbReference>
<evidence type="ECO:0000256" key="2">
    <source>
        <dbReference type="ARBA" id="ARBA00022679"/>
    </source>
</evidence>
<accession>A0A0E0AST5</accession>
<keyword evidence="6" id="KW-1185">Reference proteome</keyword>
<dbReference type="Proteomes" id="UP000026961">
    <property type="component" value="Chromosome 8"/>
</dbReference>
<dbReference type="PROSITE" id="PS50280">
    <property type="entry name" value="SET"/>
    <property type="match status" value="1"/>
</dbReference>
<reference evidence="5" key="2">
    <citation type="submission" date="2018-05" db="EMBL/GenBank/DDBJ databases">
        <title>OgluRS3 (Oryza glumaepatula Reference Sequence Version 3).</title>
        <authorList>
            <person name="Zhang J."/>
            <person name="Kudrna D."/>
            <person name="Lee S."/>
            <person name="Talag J."/>
            <person name="Welchert J."/>
            <person name="Wing R.A."/>
        </authorList>
    </citation>
    <scope>NUCLEOTIDE SEQUENCE [LARGE SCALE GENOMIC DNA]</scope>
</reference>
<dbReference type="PANTHER" id="PTHR13271:SF103">
    <property type="entry name" value="N-METHYLTRANSFERASE DOMAIN AND SET DOMAIN CONTAINING PROTEIN-RELATED"/>
    <property type="match status" value="1"/>
</dbReference>
<dbReference type="CDD" id="cd10527">
    <property type="entry name" value="SET_LSMT"/>
    <property type="match status" value="1"/>
</dbReference>
<name>A0A0E0AST5_9ORYZ</name>
<protein>
    <recommendedName>
        <fullName evidence="4">SET domain-containing protein</fullName>
    </recommendedName>
</protein>
<dbReference type="InterPro" id="IPR001214">
    <property type="entry name" value="SET_dom"/>
</dbReference>
<dbReference type="HOGENOM" id="CLU_502882_0_0_1"/>
<evidence type="ECO:0000313" key="5">
    <source>
        <dbReference type="EnsemblPlants" id="OGLUM08G08250.1"/>
    </source>
</evidence>
<dbReference type="InterPro" id="IPR015353">
    <property type="entry name" value="Rubisco_LSMT_subst-bd"/>
</dbReference>
<dbReference type="STRING" id="40148.A0A0E0AST5"/>
<reference evidence="5" key="1">
    <citation type="submission" date="2015-04" db="UniProtKB">
        <authorList>
            <consortium name="EnsemblPlants"/>
        </authorList>
    </citation>
    <scope>IDENTIFICATION</scope>
</reference>
<evidence type="ECO:0000256" key="1">
    <source>
        <dbReference type="ARBA" id="ARBA00022603"/>
    </source>
</evidence>
<dbReference type="Gene3D" id="3.90.1410.10">
    <property type="entry name" value="set domain protein methyltransferase, domain 1"/>
    <property type="match status" value="1"/>
</dbReference>
<keyword evidence="3" id="KW-0949">S-adenosyl-L-methionine</keyword>
<sequence length="542" mass="60150">MPKPQTGRRLSDIPAATMAAAAAEVAAAGGGGEMVVVRLPPLSEDDPLFQDKKRILDSRNLSCLFQVPNSCSAADAFKVLDRMIKAARIAHMDELELYFNGDDDFGPLSTRNELESLNLLLKILNTLLLTANVGAMGVFQVLRDEILIRLRSLELEDNGQMVVQIQNQNVEDSLLKWGEQHGVKTKLQIAFFEGAGRGMVASENIDVGDIALEIPESSIISEELLCQSDMFLALKDLDSITTETMLLLWSIRERYNPSSKFKIYFEALPANFNTGLSFGIDALAALEGTLLFDELMQARQITIQLHLRQQYDELFPMLCINFPDIFKQDVGKLTTCLIPIAGLLNHSVSPHIINYGRVDKATKSLKFPLSRPCKAGAQCFLSYGKHPGSHLITFYGFLPRDNPYDVIPLDLDTSVDEEDSSSPSVTTSQTSHMVRGTWLSRLRGPPTYGLPHRLVSHLHAILGCNQNESAPEADNKENDRMVLETLLSIFTPMLEGLDEPDDFDRENACWDVNLALDYKDLQRRIVLSIVTSCTSGLAMLDS</sequence>
<keyword evidence="1" id="KW-0489">Methyltransferase</keyword>